<proteinExistence type="predicted"/>
<dbReference type="Pfam" id="PF13715">
    <property type="entry name" value="CarbopepD_reg_2"/>
    <property type="match status" value="1"/>
</dbReference>
<name>X1IUI2_9ZZZZ</name>
<reference evidence="1" key="1">
    <citation type="journal article" date="2014" name="Front. Microbiol.">
        <title>High frequency of phylogenetically diverse reductive dehalogenase-homologous genes in deep subseafloor sedimentary metagenomes.</title>
        <authorList>
            <person name="Kawai M."/>
            <person name="Futagami T."/>
            <person name="Toyoda A."/>
            <person name="Takaki Y."/>
            <person name="Nishi S."/>
            <person name="Hori S."/>
            <person name="Arai W."/>
            <person name="Tsubouchi T."/>
            <person name="Morono Y."/>
            <person name="Uchiyama I."/>
            <person name="Ito T."/>
            <person name="Fujiyama A."/>
            <person name="Inagaki F."/>
            <person name="Takami H."/>
        </authorList>
    </citation>
    <scope>NUCLEOTIDE SEQUENCE</scope>
    <source>
        <strain evidence="1">Expedition CK06-06</strain>
    </source>
</reference>
<protein>
    <recommendedName>
        <fullName evidence="2">TonB-dependent receptor plug domain-containing protein</fullName>
    </recommendedName>
</protein>
<dbReference type="InterPro" id="IPR008969">
    <property type="entry name" value="CarboxyPept-like_regulatory"/>
</dbReference>
<feature type="non-terminal residue" evidence="1">
    <location>
        <position position="117"/>
    </location>
</feature>
<evidence type="ECO:0008006" key="2">
    <source>
        <dbReference type="Google" id="ProtNLM"/>
    </source>
</evidence>
<accession>X1IUI2</accession>
<evidence type="ECO:0000313" key="1">
    <source>
        <dbReference type="EMBL" id="GAH61198.1"/>
    </source>
</evidence>
<comment type="caution">
    <text evidence="1">The sequence shown here is derived from an EMBL/GenBank/DDBJ whole genome shotgun (WGS) entry which is preliminary data.</text>
</comment>
<dbReference type="AlphaFoldDB" id="X1IUI2"/>
<dbReference type="EMBL" id="BARU01018920">
    <property type="protein sequence ID" value="GAH61198.1"/>
    <property type="molecule type" value="Genomic_DNA"/>
</dbReference>
<sequence>MNVFAQKTIVKIIDDRTSEPCVYSNVVLSSLNNKYIDGGTTDENGKIEFDLDRTVKIIVSFLGYKNYTDTLKPGETITISLKTDFFNVETVVVTGQYEPKPVDKSIYKIDVVDAKPC</sequence>
<organism evidence="1">
    <name type="scientific">marine sediment metagenome</name>
    <dbReference type="NCBI Taxonomy" id="412755"/>
    <lineage>
        <taxon>unclassified sequences</taxon>
        <taxon>metagenomes</taxon>
        <taxon>ecological metagenomes</taxon>
    </lineage>
</organism>
<gene>
    <name evidence="1" type="ORF">S03H2_31220</name>
</gene>
<dbReference type="SUPFAM" id="SSF49464">
    <property type="entry name" value="Carboxypeptidase regulatory domain-like"/>
    <property type="match status" value="1"/>
</dbReference>